<accession>A0ABR3IWT0</accession>
<dbReference type="Pfam" id="PF20411">
    <property type="entry name" value="DUF6697"/>
    <property type="match status" value="1"/>
</dbReference>
<sequence length="554" mass="59744">MSVLNEQGLEFFLDSSLVAEISSVEDTVPHLATPLSTPNSTDATKTGPMLPSADSIRNLNGIPADPFRAADMAIELQVARMNAAEALYARDAAVRLLGAYNRQFKRLSGVEEDLNVHCSGEPIVSPPSHVAHIEEQRKLNEHIAKQDVIIKRLAEELKSTSMKLTAATKSQFGMVDPPPCYEDNGPAQALDARPPFARNETARISPTTLHVVPPFLPRSASQGALPTSSHPNTAADMQPKTPNIETNSENGVHVEPKISAADPLQRIKARNDILSALPLPTEGPHDDLEPIIIPAPFTLHEFLATSSGYLRNTLSNYRVLQELTTSWCPSSEEHGYFLTPVFKCSTNPRVVTAHRWSTVDVLNRLGKPTDCFYHKDGCWYYAGLYKAFRMDDLSVKEWEALSSETASALVRETILGRKNTSPQNIYEITQLYAAGALRVACVGLQCVGFNKALFHALLDHASTFAHTAPSLAKWKTGPGSASHPNTPGVPTPVHSPAPSIGTTTASGASGFPWGIPAPTPSNNMADVTDRMAGIAITPSPVSSMGHDMEGIISG</sequence>
<dbReference type="InterPro" id="IPR046520">
    <property type="entry name" value="DUF6697"/>
</dbReference>
<feature type="domain" description="DUF6697" evidence="2">
    <location>
        <begin position="310"/>
        <end position="459"/>
    </location>
</feature>
<reference evidence="4" key="1">
    <citation type="submission" date="2024-06" db="EMBL/GenBank/DDBJ databases">
        <title>Multi-omics analyses provide insights into the biosynthesis of the anticancer antibiotic pleurotin in Hohenbuehelia grisea.</title>
        <authorList>
            <person name="Weaver J.A."/>
            <person name="Alberti F."/>
        </authorList>
    </citation>
    <scope>NUCLEOTIDE SEQUENCE [LARGE SCALE GENOMIC DNA]</scope>
    <source>
        <strain evidence="4">T-177</strain>
    </source>
</reference>
<evidence type="ECO:0000256" key="1">
    <source>
        <dbReference type="SAM" id="MobiDB-lite"/>
    </source>
</evidence>
<comment type="caution">
    <text evidence="3">The sequence shown here is derived from an EMBL/GenBank/DDBJ whole genome shotgun (WGS) entry which is preliminary data.</text>
</comment>
<evidence type="ECO:0000259" key="2">
    <source>
        <dbReference type="Pfam" id="PF20411"/>
    </source>
</evidence>
<feature type="compositionally biased region" description="Polar residues" evidence="1">
    <location>
        <begin position="240"/>
        <end position="250"/>
    </location>
</feature>
<evidence type="ECO:0000313" key="4">
    <source>
        <dbReference type="Proteomes" id="UP001556367"/>
    </source>
</evidence>
<name>A0ABR3IWT0_9AGAR</name>
<dbReference type="Proteomes" id="UP001556367">
    <property type="component" value="Unassembled WGS sequence"/>
</dbReference>
<organism evidence="3 4">
    <name type="scientific">Hohenbuehelia grisea</name>
    <dbReference type="NCBI Taxonomy" id="104357"/>
    <lineage>
        <taxon>Eukaryota</taxon>
        <taxon>Fungi</taxon>
        <taxon>Dikarya</taxon>
        <taxon>Basidiomycota</taxon>
        <taxon>Agaricomycotina</taxon>
        <taxon>Agaricomycetes</taxon>
        <taxon>Agaricomycetidae</taxon>
        <taxon>Agaricales</taxon>
        <taxon>Pleurotineae</taxon>
        <taxon>Pleurotaceae</taxon>
        <taxon>Hohenbuehelia</taxon>
    </lineage>
</organism>
<keyword evidence="4" id="KW-1185">Reference proteome</keyword>
<feature type="region of interest" description="Disordered" evidence="1">
    <location>
        <begin position="217"/>
        <end position="250"/>
    </location>
</feature>
<evidence type="ECO:0000313" key="3">
    <source>
        <dbReference type="EMBL" id="KAL0947744.1"/>
    </source>
</evidence>
<gene>
    <name evidence="3" type="ORF">HGRIS_013826</name>
</gene>
<feature type="compositionally biased region" description="Polar residues" evidence="1">
    <location>
        <begin position="219"/>
        <end position="232"/>
    </location>
</feature>
<feature type="region of interest" description="Disordered" evidence="1">
    <location>
        <begin position="475"/>
        <end position="510"/>
    </location>
</feature>
<protein>
    <recommendedName>
        <fullName evidence="2">DUF6697 domain-containing protein</fullName>
    </recommendedName>
</protein>
<dbReference type="EMBL" id="JASNQZ010000015">
    <property type="protein sequence ID" value="KAL0947744.1"/>
    <property type="molecule type" value="Genomic_DNA"/>
</dbReference>
<proteinExistence type="predicted"/>